<evidence type="ECO:0000256" key="4">
    <source>
        <dbReference type="ARBA" id="ARBA00022475"/>
    </source>
</evidence>
<dbReference type="InterPro" id="IPR002781">
    <property type="entry name" value="TM_pro_TauE-like"/>
</dbReference>
<feature type="transmembrane region" description="Helical" evidence="8">
    <location>
        <begin position="78"/>
        <end position="94"/>
    </location>
</feature>
<dbReference type="PANTHER" id="PTHR30269">
    <property type="entry name" value="TRANSMEMBRANE PROTEIN YFCA"/>
    <property type="match status" value="1"/>
</dbReference>
<feature type="transmembrane region" description="Helical" evidence="8">
    <location>
        <begin position="48"/>
        <end position="66"/>
    </location>
</feature>
<evidence type="ECO:0000256" key="1">
    <source>
        <dbReference type="ARBA" id="ARBA00004651"/>
    </source>
</evidence>
<protein>
    <recommendedName>
        <fullName evidence="8">Probable membrane transporter protein</fullName>
    </recommendedName>
</protein>
<sequence length="247" mass="26688">MTLLDPGILAFLAAVAIFTGFVKAGVPALGGLISAAMALVFPPKDALGITLLYLLAGDVVAVSLYWRQAHWSELGKMLPSIFIGIGLGALALQFLDNESLGPVIGALILFLVAMEPLRPYITAWAMRRLNAVRYSSGIMAGIATTIGNAAGPILTLYFLLLKIDKHGFIGTAAVFFLIVNLTKVPVYAYLGVLKDYYLLSYLATVPLVLLGAYAGRRFLVWIPQQWFNRIALIMTGVAGLWLLLRAF</sequence>
<dbReference type="InterPro" id="IPR052017">
    <property type="entry name" value="TSUP"/>
</dbReference>
<dbReference type="KEGG" id="hch:HCH_06895"/>
<evidence type="ECO:0000256" key="2">
    <source>
        <dbReference type="ARBA" id="ARBA00009142"/>
    </source>
</evidence>
<dbReference type="HOGENOM" id="CLU_054750_0_0_6"/>
<evidence type="ECO:0000256" key="3">
    <source>
        <dbReference type="ARBA" id="ARBA00022448"/>
    </source>
</evidence>
<proteinExistence type="inferred from homology"/>
<organism evidence="9 10">
    <name type="scientific">Hahella chejuensis (strain KCTC 2396)</name>
    <dbReference type="NCBI Taxonomy" id="349521"/>
    <lineage>
        <taxon>Bacteria</taxon>
        <taxon>Pseudomonadati</taxon>
        <taxon>Pseudomonadota</taxon>
        <taxon>Gammaproteobacteria</taxon>
        <taxon>Oceanospirillales</taxon>
        <taxon>Hahellaceae</taxon>
        <taxon>Hahella</taxon>
    </lineage>
</organism>
<evidence type="ECO:0000313" key="9">
    <source>
        <dbReference type="EMBL" id="ABC33514.1"/>
    </source>
</evidence>
<dbReference type="Proteomes" id="UP000000238">
    <property type="component" value="Chromosome"/>
</dbReference>
<feature type="transmembrane region" description="Helical" evidence="8">
    <location>
        <begin position="226"/>
        <end position="244"/>
    </location>
</feature>
<dbReference type="RefSeq" id="WP_011400564.1">
    <property type="nucleotide sequence ID" value="NC_007645.1"/>
</dbReference>
<dbReference type="Pfam" id="PF01925">
    <property type="entry name" value="TauE"/>
    <property type="match status" value="1"/>
</dbReference>
<dbReference type="PANTHER" id="PTHR30269:SF23">
    <property type="entry name" value="MEMBRANE TRANSPORTER PROTEIN YDHB-RELATED"/>
    <property type="match status" value="1"/>
</dbReference>
<dbReference type="EMBL" id="CP000155">
    <property type="protein sequence ID" value="ABC33514.1"/>
    <property type="molecule type" value="Genomic_DNA"/>
</dbReference>
<gene>
    <name evidence="9" type="ordered locus">HCH_06895</name>
</gene>
<feature type="transmembrane region" description="Helical" evidence="8">
    <location>
        <begin position="196"/>
        <end position="214"/>
    </location>
</feature>
<feature type="transmembrane region" description="Helical" evidence="8">
    <location>
        <begin position="138"/>
        <end position="160"/>
    </location>
</feature>
<keyword evidence="7 8" id="KW-0472">Membrane</keyword>
<evidence type="ECO:0000256" key="6">
    <source>
        <dbReference type="ARBA" id="ARBA00022989"/>
    </source>
</evidence>
<dbReference type="AlphaFoldDB" id="Q2S760"/>
<evidence type="ECO:0000256" key="8">
    <source>
        <dbReference type="RuleBase" id="RU363041"/>
    </source>
</evidence>
<evidence type="ECO:0000256" key="5">
    <source>
        <dbReference type="ARBA" id="ARBA00022692"/>
    </source>
</evidence>
<keyword evidence="5 8" id="KW-0812">Transmembrane</keyword>
<comment type="subcellular location">
    <subcellularLocation>
        <location evidence="1 8">Cell membrane</location>
        <topology evidence="1 8">Multi-pass membrane protein</topology>
    </subcellularLocation>
</comment>
<dbReference type="GO" id="GO:0005886">
    <property type="term" value="C:plasma membrane"/>
    <property type="evidence" value="ECO:0007669"/>
    <property type="project" value="UniProtKB-SubCell"/>
</dbReference>
<reference evidence="9 10" key="1">
    <citation type="journal article" date="2005" name="Nucleic Acids Res.">
        <title>Genomic blueprint of Hahella chejuensis, a marine microbe producing an algicidal agent.</title>
        <authorList>
            <person name="Jeong H."/>
            <person name="Yim J.H."/>
            <person name="Lee C."/>
            <person name="Choi S.-H."/>
            <person name="Park Y.K."/>
            <person name="Yoon S.H."/>
            <person name="Hur C.-G."/>
            <person name="Kang H.-Y."/>
            <person name="Kim D."/>
            <person name="Lee H.H."/>
            <person name="Park K.H."/>
            <person name="Park S.-H."/>
            <person name="Park H.-S."/>
            <person name="Lee H.K."/>
            <person name="Oh T.K."/>
            <person name="Kim J.F."/>
        </authorList>
    </citation>
    <scope>NUCLEOTIDE SEQUENCE [LARGE SCALE GENOMIC DNA]</scope>
    <source>
        <strain evidence="9 10">KCTC 2396</strain>
    </source>
</reference>
<keyword evidence="3" id="KW-0813">Transport</keyword>
<dbReference type="OrthoDB" id="9801058at2"/>
<accession>Q2S760</accession>
<keyword evidence="6 8" id="KW-1133">Transmembrane helix</keyword>
<feature type="transmembrane region" description="Helical" evidence="8">
    <location>
        <begin position="166"/>
        <end position="189"/>
    </location>
</feature>
<comment type="similarity">
    <text evidence="2 8">Belongs to the 4-toluene sulfonate uptake permease (TSUP) (TC 2.A.102) family.</text>
</comment>
<evidence type="ECO:0000313" key="10">
    <source>
        <dbReference type="Proteomes" id="UP000000238"/>
    </source>
</evidence>
<dbReference type="eggNOG" id="COG0730">
    <property type="taxonomic scope" value="Bacteria"/>
</dbReference>
<name>Q2S760_HAHCH</name>
<keyword evidence="4 8" id="KW-1003">Cell membrane</keyword>
<feature type="transmembrane region" description="Helical" evidence="8">
    <location>
        <begin position="100"/>
        <end position="117"/>
    </location>
</feature>
<keyword evidence="10" id="KW-1185">Reference proteome</keyword>
<evidence type="ECO:0000256" key="7">
    <source>
        <dbReference type="ARBA" id="ARBA00023136"/>
    </source>
</evidence>